<keyword evidence="6" id="KW-0798">TonB box</keyword>
<dbReference type="PROSITE" id="PS01156">
    <property type="entry name" value="TONB_DEPENDENT_REC_2"/>
    <property type="match status" value="1"/>
</dbReference>
<feature type="domain" description="TonB-dependent receptor-like beta-barrel" evidence="11">
    <location>
        <begin position="92"/>
        <end position="492"/>
    </location>
</feature>
<dbReference type="Gene3D" id="2.40.170.20">
    <property type="entry name" value="TonB-dependent receptor, beta-barrel domain"/>
    <property type="match status" value="1"/>
</dbReference>
<sequence>MAFETIDAEDFLEPGKSFGGRIKGGYQSANEEWSTNLTAAARSGNFDFLASGTFRDFGEIHTGASGDHAKYPNDGNLKSGLFKGGFSPNELNRVELSYQRFVDKMVGPTNPGGNLLSQFSHDLKRDQEQYTGTWAFRDTDRSLLDGKLTIYQTTFKLNSHSLATPPQADTTTMTKTVGASLQNSSRFNTGPWMAHRLTYGVDIYRDTSENTSAGQSNSVLPNGEMRAVGVFLQDEVSFLNNWTLIGALRHDDYKLTSPGQSEVSHNKLSPKLTLKYQPWDVLGVYASYGKAYRGPTLTEMFGNLNTNQALFNFRPNTDLKPETSTAKEVGATLSFDDVLGAGDRLRVKATYFTEDVEDMIDQQVVGSYTRAAPFVGTGLIFQRNNVARAERHGAEVEVAYAWDDLTLGLGYSRLRSKNADTGAHLYAPPDKLAFGAQYRIDNNWSVRYLGQFVRAQDYDSTELRRRSGYAVHDIGLSYQQRQYRIDVGITNLFDKPYATYQQSMAETFTYELGRSVNVTLSARF</sequence>
<keyword evidence="4 9" id="KW-1134">Transmembrane beta strand</keyword>
<evidence type="ECO:0000256" key="8">
    <source>
        <dbReference type="ARBA" id="ARBA00023237"/>
    </source>
</evidence>
<dbReference type="GO" id="GO:0009279">
    <property type="term" value="C:cell outer membrane"/>
    <property type="evidence" value="ECO:0007669"/>
    <property type="project" value="UniProtKB-SubCell"/>
</dbReference>
<dbReference type="AlphaFoldDB" id="A0A446CTU3"/>
<name>A0A446CTU3_9BURK</name>
<evidence type="ECO:0000256" key="10">
    <source>
        <dbReference type="PROSITE-ProRule" id="PRU10144"/>
    </source>
</evidence>
<dbReference type="GO" id="GO:0015344">
    <property type="term" value="F:siderophore uptake transmembrane transporter activity"/>
    <property type="evidence" value="ECO:0007669"/>
    <property type="project" value="TreeGrafter"/>
</dbReference>
<comment type="similarity">
    <text evidence="2 9">Belongs to the TonB-dependent receptor family.</text>
</comment>
<dbReference type="PANTHER" id="PTHR30069:SF41">
    <property type="entry name" value="HEME_HEMOPEXIN UTILIZATION PROTEIN C"/>
    <property type="match status" value="1"/>
</dbReference>
<evidence type="ECO:0000313" key="13">
    <source>
        <dbReference type="Proteomes" id="UP000289465"/>
    </source>
</evidence>
<keyword evidence="8 9" id="KW-0998">Cell outer membrane</keyword>
<dbReference type="InterPro" id="IPR039426">
    <property type="entry name" value="TonB-dep_rcpt-like"/>
</dbReference>
<feature type="short sequence motif" description="TonB C-terminal box" evidence="10">
    <location>
        <begin position="507"/>
        <end position="524"/>
    </location>
</feature>
<evidence type="ECO:0000256" key="4">
    <source>
        <dbReference type="ARBA" id="ARBA00022452"/>
    </source>
</evidence>
<dbReference type="PANTHER" id="PTHR30069">
    <property type="entry name" value="TONB-DEPENDENT OUTER MEMBRANE RECEPTOR"/>
    <property type="match status" value="1"/>
</dbReference>
<dbReference type="GO" id="GO:0044718">
    <property type="term" value="P:siderophore transmembrane transport"/>
    <property type="evidence" value="ECO:0007669"/>
    <property type="project" value="TreeGrafter"/>
</dbReference>
<dbReference type="SUPFAM" id="SSF56935">
    <property type="entry name" value="Porins"/>
    <property type="match status" value="1"/>
</dbReference>
<organism evidence="12 13">
    <name type="scientific">Achromobacter veterisilvae</name>
    <dbReference type="NCBI Taxonomy" id="2069367"/>
    <lineage>
        <taxon>Bacteria</taxon>
        <taxon>Pseudomonadati</taxon>
        <taxon>Pseudomonadota</taxon>
        <taxon>Betaproteobacteria</taxon>
        <taxon>Burkholderiales</taxon>
        <taxon>Alcaligenaceae</taxon>
        <taxon>Achromobacter</taxon>
    </lineage>
</organism>
<comment type="subcellular location">
    <subcellularLocation>
        <location evidence="1 9">Cell outer membrane</location>
        <topology evidence="1 9">Multi-pass membrane protein</topology>
    </subcellularLocation>
</comment>
<dbReference type="Pfam" id="PF00593">
    <property type="entry name" value="TonB_dep_Rec_b-barrel"/>
    <property type="match status" value="1"/>
</dbReference>
<dbReference type="PROSITE" id="PS52016">
    <property type="entry name" value="TONB_DEPENDENT_REC_3"/>
    <property type="match status" value="1"/>
</dbReference>
<reference evidence="12 13" key="1">
    <citation type="submission" date="2018-07" db="EMBL/GenBank/DDBJ databases">
        <authorList>
            <person name="Peeters C."/>
        </authorList>
    </citation>
    <scope>NUCLEOTIDE SEQUENCE [LARGE SCALE GENOMIC DNA]</scope>
    <source>
        <strain evidence="12 13">LMG 30378</strain>
    </source>
</reference>
<dbReference type="InterPro" id="IPR000531">
    <property type="entry name" value="Beta-barrel_TonB"/>
</dbReference>
<accession>A0A446CTU3</accession>
<dbReference type="EMBL" id="UFQC01000028">
    <property type="protein sequence ID" value="SSW71253.1"/>
    <property type="molecule type" value="Genomic_DNA"/>
</dbReference>
<evidence type="ECO:0000256" key="3">
    <source>
        <dbReference type="ARBA" id="ARBA00022448"/>
    </source>
</evidence>
<keyword evidence="5 9" id="KW-0812">Transmembrane</keyword>
<evidence type="ECO:0000256" key="6">
    <source>
        <dbReference type="ARBA" id="ARBA00023077"/>
    </source>
</evidence>
<gene>
    <name evidence="12" type="primary">hemR_1</name>
    <name evidence="12" type="ORF">AVE30378_04480</name>
</gene>
<evidence type="ECO:0000259" key="11">
    <source>
        <dbReference type="Pfam" id="PF00593"/>
    </source>
</evidence>
<evidence type="ECO:0000313" key="12">
    <source>
        <dbReference type="EMBL" id="SSW71253.1"/>
    </source>
</evidence>
<keyword evidence="12" id="KW-0675">Receptor</keyword>
<dbReference type="Proteomes" id="UP000289465">
    <property type="component" value="Unassembled WGS sequence"/>
</dbReference>
<evidence type="ECO:0000256" key="5">
    <source>
        <dbReference type="ARBA" id="ARBA00022692"/>
    </source>
</evidence>
<keyword evidence="7 9" id="KW-0472">Membrane</keyword>
<evidence type="ECO:0000256" key="9">
    <source>
        <dbReference type="PROSITE-ProRule" id="PRU01360"/>
    </source>
</evidence>
<evidence type="ECO:0000256" key="1">
    <source>
        <dbReference type="ARBA" id="ARBA00004571"/>
    </source>
</evidence>
<protein>
    <submittedName>
        <fullName evidence="12">Hemin receptor</fullName>
    </submittedName>
</protein>
<proteinExistence type="inferred from homology"/>
<keyword evidence="3 9" id="KW-0813">Transport</keyword>
<dbReference type="InterPro" id="IPR010917">
    <property type="entry name" value="TonB_rcpt_CS"/>
</dbReference>
<evidence type="ECO:0000256" key="7">
    <source>
        <dbReference type="ARBA" id="ARBA00023136"/>
    </source>
</evidence>
<evidence type="ECO:0000256" key="2">
    <source>
        <dbReference type="ARBA" id="ARBA00009810"/>
    </source>
</evidence>
<dbReference type="InterPro" id="IPR036942">
    <property type="entry name" value="Beta-barrel_TonB_sf"/>
</dbReference>